<sequence>MHQMKQYRKHSGFGSFIKNLVLVSPETLACTSSQKNSDLRLQSFACKNVH</sequence>
<reference evidence="1" key="1">
    <citation type="submission" date="2013-07" db="EMBL/GenBank/DDBJ databases">
        <title>The genome of an arbuscular mycorrhizal fungus provides insights into the evolution of the oldest plant symbiosis.</title>
        <authorList>
            <consortium name="DOE Joint Genome Institute"/>
            <person name="Tisserant E."/>
            <person name="Malbreil M."/>
            <person name="Kuo A."/>
            <person name="Kohler A."/>
            <person name="Symeonidi A."/>
            <person name="Balestrini R."/>
            <person name="Charron P."/>
            <person name="Duensing N."/>
            <person name="Frei-dit-Frey N."/>
            <person name="Gianinazzi-Pearson V."/>
            <person name="Gilbert B."/>
            <person name="Handa Y."/>
            <person name="Hijri M."/>
            <person name="Kaul R."/>
            <person name="Kawaguchi M."/>
            <person name="Krajinski F."/>
            <person name="Lammers P."/>
            <person name="Lapierre D."/>
            <person name="Masclaux F.G."/>
            <person name="Murat C."/>
            <person name="Morin E."/>
            <person name="Ndikumana S."/>
            <person name="Pagni M."/>
            <person name="Petitpierre D."/>
            <person name="Requena N."/>
            <person name="Rosikiewicz P."/>
            <person name="Riley R."/>
            <person name="Saito K."/>
            <person name="San Clemente H."/>
            <person name="Shapiro H."/>
            <person name="van Tuinen D."/>
            <person name="Becard G."/>
            <person name="Bonfante P."/>
            <person name="Paszkowski U."/>
            <person name="Shachar-Hill Y."/>
            <person name="Young J.P."/>
            <person name="Sanders I.R."/>
            <person name="Henrissat B."/>
            <person name="Rensing S.A."/>
            <person name="Grigoriev I.V."/>
            <person name="Corradi N."/>
            <person name="Roux C."/>
            <person name="Martin F."/>
        </authorList>
    </citation>
    <scope>NUCLEOTIDE SEQUENCE</scope>
    <source>
        <strain evidence="1">DAOM 197198</strain>
    </source>
</reference>
<dbReference type="AlphaFoldDB" id="U9TS78"/>
<name>U9TS78_RHIID</name>
<proteinExistence type="predicted"/>
<accession>U9TS78</accession>
<protein>
    <submittedName>
        <fullName evidence="1">Uncharacterized protein</fullName>
    </submittedName>
</protein>
<dbReference type="EMBL" id="KI291929">
    <property type="protein sequence ID" value="ESA06206.1"/>
    <property type="molecule type" value="Genomic_DNA"/>
</dbReference>
<organism evidence="1">
    <name type="scientific">Rhizophagus irregularis (strain DAOM 181602 / DAOM 197198 / MUCL 43194)</name>
    <name type="common">Arbuscular mycorrhizal fungus</name>
    <name type="synonym">Glomus intraradices</name>
    <dbReference type="NCBI Taxonomy" id="747089"/>
    <lineage>
        <taxon>Eukaryota</taxon>
        <taxon>Fungi</taxon>
        <taxon>Fungi incertae sedis</taxon>
        <taxon>Mucoromycota</taxon>
        <taxon>Glomeromycotina</taxon>
        <taxon>Glomeromycetes</taxon>
        <taxon>Glomerales</taxon>
        <taxon>Glomeraceae</taxon>
        <taxon>Rhizophagus</taxon>
    </lineage>
</organism>
<evidence type="ECO:0000313" key="1">
    <source>
        <dbReference type="EMBL" id="ESA06206.1"/>
    </source>
</evidence>
<gene>
    <name evidence="1" type="ORF">GLOINDRAFT_34481</name>
</gene>
<dbReference type="HOGENOM" id="CLU_3125766_0_0_1"/>